<evidence type="ECO:0000313" key="1">
    <source>
        <dbReference type="EMBL" id="GFM31898.1"/>
    </source>
</evidence>
<dbReference type="Proteomes" id="UP000503840">
    <property type="component" value="Unassembled WGS sequence"/>
</dbReference>
<proteinExistence type="predicted"/>
<comment type="caution">
    <text evidence="1">The sequence shown here is derived from an EMBL/GenBank/DDBJ whole genome shotgun (WGS) entry which is preliminary data.</text>
</comment>
<protein>
    <submittedName>
        <fullName evidence="1">Uncharacterized protein</fullName>
    </submittedName>
</protein>
<accession>A0A7J0BED6</accession>
<name>A0A7J0BED6_9BACT</name>
<reference evidence="1 2" key="1">
    <citation type="submission" date="2020-05" db="EMBL/GenBank/DDBJ databases">
        <title>Draft genome sequence of Desulfovibrio sp. strain HN2T.</title>
        <authorList>
            <person name="Ueno A."/>
            <person name="Tamazawa S."/>
            <person name="Tamamura S."/>
            <person name="Murakami T."/>
            <person name="Kiyama T."/>
            <person name="Inomata H."/>
            <person name="Amano Y."/>
            <person name="Miyakawa K."/>
            <person name="Tamaki H."/>
            <person name="Naganuma T."/>
            <person name="Kaneko K."/>
        </authorList>
    </citation>
    <scope>NUCLEOTIDE SEQUENCE [LARGE SCALE GENOMIC DNA]</scope>
    <source>
        <strain evidence="1 2">HN2</strain>
    </source>
</reference>
<gene>
    <name evidence="1" type="ORF">DSM101010T_02630</name>
</gene>
<dbReference type="AlphaFoldDB" id="A0A7J0BED6"/>
<evidence type="ECO:0000313" key="2">
    <source>
        <dbReference type="Proteomes" id="UP000503840"/>
    </source>
</evidence>
<dbReference type="EMBL" id="BLVO01000004">
    <property type="protein sequence ID" value="GFM31898.1"/>
    <property type="molecule type" value="Genomic_DNA"/>
</dbReference>
<keyword evidence="2" id="KW-1185">Reference proteome</keyword>
<organism evidence="1 2">
    <name type="scientific">Desulfovibrio subterraneus</name>
    <dbReference type="NCBI Taxonomy" id="2718620"/>
    <lineage>
        <taxon>Bacteria</taxon>
        <taxon>Pseudomonadati</taxon>
        <taxon>Thermodesulfobacteriota</taxon>
        <taxon>Desulfovibrionia</taxon>
        <taxon>Desulfovibrionales</taxon>
        <taxon>Desulfovibrionaceae</taxon>
        <taxon>Desulfovibrio</taxon>
    </lineage>
</organism>
<sequence>MRMRAASFMRNRFPGVLFPKTTNNAIPAGWHARIHIRFAKLRMPFPALFRGFPARFFGKVRPSR</sequence>